<accession>A0ABM6MCT2</accession>
<protein>
    <submittedName>
        <fullName evidence="2">dTDP-glucose 4,6-dehydratase</fullName>
    </submittedName>
</protein>
<organism evidence="2 3">
    <name type="scientific">Candidatus Planktophila versatilis</name>
    <dbReference type="NCBI Taxonomy" id="1884905"/>
    <lineage>
        <taxon>Bacteria</taxon>
        <taxon>Bacillati</taxon>
        <taxon>Actinomycetota</taxon>
        <taxon>Actinomycetes</taxon>
        <taxon>Candidatus Nanopelagicales</taxon>
        <taxon>Candidatus Nanopelagicaceae</taxon>
        <taxon>Candidatus Planktophila</taxon>
    </lineage>
</organism>
<dbReference type="SUPFAM" id="SSF51735">
    <property type="entry name" value="NAD(P)-binding Rossmann-fold domains"/>
    <property type="match status" value="1"/>
</dbReference>
<dbReference type="InterPro" id="IPR036291">
    <property type="entry name" value="NAD(P)-bd_dom_sf"/>
</dbReference>
<gene>
    <name evidence="2" type="ORF">A1sIA79_00150</name>
</gene>
<dbReference type="EMBL" id="CP016774">
    <property type="protein sequence ID" value="ASY16692.1"/>
    <property type="molecule type" value="Genomic_DNA"/>
</dbReference>
<reference evidence="2 3" key="1">
    <citation type="submission" date="2016-07" db="EMBL/GenBank/DDBJ databases">
        <title>High microdiversification within the ubiquitous acI lineage of Actinobacteria.</title>
        <authorList>
            <person name="Neuenschwander S.M."/>
            <person name="Salcher M."/>
            <person name="Ghai R."/>
            <person name="Pernthaler J."/>
        </authorList>
    </citation>
    <scope>NUCLEOTIDE SEQUENCE [LARGE SCALE GENOMIC DNA]</scope>
    <source>
        <strain evidence="2">MMS-IA-79</strain>
    </source>
</reference>
<dbReference type="Pfam" id="PF16363">
    <property type="entry name" value="GDP_Man_Dehyd"/>
    <property type="match status" value="1"/>
</dbReference>
<proteinExistence type="predicted"/>
<name>A0ABM6MCT2_9ACTN</name>
<dbReference type="Proteomes" id="UP000217177">
    <property type="component" value="Chromosome"/>
</dbReference>
<dbReference type="Gene3D" id="3.90.25.10">
    <property type="entry name" value="UDP-galactose 4-epimerase, domain 1"/>
    <property type="match status" value="1"/>
</dbReference>
<evidence type="ECO:0000313" key="2">
    <source>
        <dbReference type="EMBL" id="ASY16692.1"/>
    </source>
</evidence>
<dbReference type="PANTHER" id="PTHR43000">
    <property type="entry name" value="DTDP-D-GLUCOSE 4,6-DEHYDRATASE-RELATED"/>
    <property type="match status" value="1"/>
</dbReference>
<dbReference type="InterPro" id="IPR016040">
    <property type="entry name" value="NAD(P)-bd_dom"/>
</dbReference>
<feature type="domain" description="NAD(P)-binding" evidence="1">
    <location>
        <begin position="5"/>
        <end position="299"/>
    </location>
</feature>
<dbReference type="RefSeq" id="WP_095674242.1">
    <property type="nucleotide sequence ID" value="NZ_CP016774.1"/>
</dbReference>
<evidence type="ECO:0000313" key="3">
    <source>
        <dbReference type="Proteomes" id="UP000217177"/>
    </source>
</evidence>
<sequence length="329" mass="36592">MFAVVSGGAGFIGSHLVSKLLESEKYLKVVVIDRLSIGGSISNLEIENPKLIFEQADISDLNAMQRIFEKFPFEPIEIYHLAAESHVDRSIKSGIPFVLSNVLGTQVILDCAMQYGVVRVLHVSTDEVYGSLLDGTASENHPLNPSSAYSASKAGSDLLASAAQKTHNLDVIVTRCVNNFGIRQSPEKFIPRMIIRALDGKPLPIYGRGDQIREWISAEDHSDALIKLMNSNPTERIYNIGTADRLSNLQLATEIIKVTKSGSEIVHIEDRKGHDYRYALNSSLLHSEFNWLPTSSVIEQIPKLVEHYAERLRNSGFRTQVQEVEKNYG</sequence>
<keyword evidence="3" id="KW-1185">Reference proteome</keyword>
<dbReference type="Gene3D" id="3.40.50.720">
    <property type="entry name" value="NAD(P)-binding Rossmann-like Domain"/>
    <property type="match status" value="1"/>
</dbReference>
<evidence type="ECO:0000259" key="1">
    <source>
        <dbReference type="Pfam" id="PF16363"/>
    </source>
</evidence>